<dbReference type="GO" id="GO:0005789">
    <property type="term" value="C:endoplasmic reticulum membrane"/>
    <property type="evidence" value="ECO:0007669"/>
    <property type="project" value="UniProtKB-SubCell"/>
</dbReference>
<keyword evidence="6" id="KW-0503">Monooxygenase</keyword>
<proteinExistence type="inferred from homology"/>
<keyword evidence="5 6" id="KW-0349">Heme</keyword>
<evidence type="ECO:0000256" key="7">
    <source>
        <dbReference type="SAM" id="Phobius"/>
    </source>
</evidence>
<keyword evidence="4 7" id="KW-0472">Membrane</keyword>
<dbReference type="GO" id="GO:0016705">
    <property type="term" value="F:oxidoreductase activity, acting on paired donors, with incorporation or reduction of molecular oxygen"/>
    <property type="evidence" value="ECO:0007669"/>
    <property type="project" value="InterPro"/>
</dbReference>
<evidence type="ECO:0000256" key="4">
    <source>
        <dbReference type="ARBA" id="ARBA00023136"/>
    </source>
</evidence>
<dbReference type="PANTHER" id="PTHR24291">
    <property type="entry name" value="CYTOCHROME P450 FAMILY 4"/>
    <property type="match status" value="1"/>
</dbReference>
<keyword evidence="6" id="KW-0560">Oxidoreductase</keyword>
<protein>
    <submittedName>
        <fullName evidence="8">Putative cytochrome P450 4V2</fullName>
    </submittedName>
</protein>
<dbReference type="STRING" id="307972.A0A2G8JCF5"/>
<dbReference type="GO" id="GO:0020037">
    <property type="term" value="F:heme binding"/>
    <property type="evidence" value="ECO:0007669"/>
    <property type="project" value="InterPro"/>
</dbReference>
<keyword evidence="5 6" id="KW-0408">Iron</keyword>
<dbReference type="AlphaFoldDB" id="A0A2G8JCF5"/>
<keyword evidence="7" id="KW-0812">Transmembrane</keyword>
<keyword evidence="7" id="KW-1133">Transmembrane helix</keyword>
<keyword evidence="3" id="KW-0256">Endoplasmic reticulum</keyword>
<sequence length="351" mass="40595">MTELVNEKPVNIFPMVTRCTLDIICSTAMGKNIGAQQGKNREYVQAVIEMSDIIQERQKYPWLWIDTIYNQLPSGKKHAHNLQILHTLTKTVILLRRAERKRERQQGKKIDVIDDKTEEVRSRRKLAFLDLLLEVHEQDPSFTLEDIREEVDTFMFEGHDTTASGTSWTLFLLGHHPEIQKKVQEELDNVFDNDRDRPVTNDDIQNLTYLNCVVKEALRLFPPVPLIGRQLEEDTVLSGNFVPKDTITVIGIYWLHRDPKQFPDPEKFDPDRFLPENIKGRHPFAYVPFSAGPRNCIGQKFALMEEKVIRPAFCSYSQEINHLMVQIILIVLFLGNVFFGVGMPTVQLVVV</sequence>
<dbReference type="Gene3D" id="1.10.630.10">
    <property type="entry name" value="Cytochrome P450"/>
    <property type="match status" value="1"/>
</dbReference>
<dbReference type="PROSITE" id="PS00086">
    <property type="entry name" value="CYTOCHROME_P450"/>
    <property type="match status" value="1"/>
</dbReference>
<name>A0A2G8JCF5_STIJA</name>
<organism evidence="8 9">
    <name type="scientific">Stichopus japonicus</name>
    <name type="common">Sea cucumber</name>
    <dbReference type="NCBI Taxonomy" id="307972"/>
    <lineage>
        <taxon>Eukaryota</taxon>
        <taxon>Metazoa</taxon>
        <taxon>Echinodermata</taxon>
        <taxon>Eleutherozoa</taxon>
        <taxon>Echinozoa</taxon>
        <taxon>Holothuroidea</taxon>
        <taxon>Aspidochirotacea</taxon>
        <taxon>Aspidochirotida</taxon>
        <taxon>Stichopodidae</taxon>
        <taxon>Apostichopus</taxon>
    </lineage>
</organism>
<dbReference type="InterPro" id="IPR036396">
    <property type="entry name" value="Cyt_P450_sf"/>
</dbReference>
<evidence type="ECO:0000313" key="9">
    <source>
        <dbReference type="Proteomes" id="UP000230750"/>
    </source>
</evidence>
<evidence type="ECO:0000256" key="2">
    <source>
        <dbReference type="ARBA" id="ARBA00010617"/>
    </source>
</evidence>
<evidence type="ECO:0000256" key="1">
    <source>
        <dbReference type="ARBA" id="ARBA00004586"/>
    </source>
</evidence>
<dbReference type="PANTHER" id="PTHR24291:SF189">
    <property type="entry name" value="CYTOCHROME P450 4C3-RELATED"/>
    <property type="match status" value="1"/>
</dbReference>
<comment type="subcellular location">
    <subcellularLocation>
        <location evidence="1">Endoplasmic reticulum membrane</location>
    </subcellularLocation>
</comment>
<keyword evidence="9" id="KW-1185">Reference proteome</keyword>
<dbReference type="GO" id="GO:0005506">
    <property type="term" value="F:iron ion binding"/>
    <property type="evidence" value="ECO:0007669"/>
    <property type="project" value="InterPro"/>
</dbReference>
<gene>
    <name evidence="8" type="ORF">BSL78_29752</name>
</gene>
<accession>A0A2G8JCF5</accession>
<dbReference type="Pfam" id="PF00067">
    <property type="entry name" value="p450"/>
    <property type="match status" value="1"/>
</dbReference>
<dbReference type="Proteomes" id="UP000230750">
    <property type="component" value="Unassembled WGS sequence"/>
</dbReference>
<dbReference type="PRINTS" id="PR00385">
    <property type="entry name" value="P450"/>
</dbReference>
<dbReference type="GO" id="GO:0004497">
    <property type="term" value="F:monooxygenase activity"/>
    <property type="evidence" value="ECO:0007669"/>
    <property type="project" value="UniProtKB-KW"/>
</dbReference>
<dbReference type="SUPFAM" id="SSF48264">
    <property type="entry name" value="Cytochrome P450"/>
    <property type="match status" value="1"/>
</dbReference>
<dbReference type="PRINTS" id="PR00463">
    <property type="entry name" value="EP450I"/>
</dbReference>
<comment type="similarity">
    <text evidence="2 6">Belongs to the cytochrome P450 family.</text>
</comment>
<dbReference type="OrthoDB" id="1470350at2759"/>
<feature type="transmembrane region" description="Helical" evidence="7">
    <location>
        <begin position="323"/>
        <end position="350"/>
    </location>
</feature>
<comment type="cofactor">
    <cofactor evidence="5">
        <name>heme</name>
        <dbReference type="ChEBI" id="CHEBI:30413"/>
    </cofactor>
</comment>
<dbReference type="InterPro" id="IPR001128">
    <property type="entry name" value="Cyt_P450"/>
</dbReference>
<reference evidence="8 9" key="1">
    <citation type="journal article" date="2017" name="PLoS Biol.">
        <title>The sea cucumber genome provides insights into morphological evolution and visceral regeneration.</title>
        <authorList>
            <person name="Zhang X."/>
            <person name="Sun L."/>
            <person name="Yuan J."/>
            <person name="Sun Y."/>
            <person name="Gao Y."/>
            <person name="Zhang L."/>
            <person name="Li S."/>
            <person name="Dai H."/>
            <person name="Hamel J.F."/>
            <person name="Liu C."/>
            <person name="Yu Y."/>
            <person name="Liu S."/>
            <person name="Lin W."/>
            <person name="Guo K."/>
            <person name="Jin S."/>
            <person name="Xu P."/>
            <person name="Storey K.B."/>
            <person name="Huan P."/>
            <person name="Zhang T."/>
            <person name="Zhou Y."/>
            <person name="Zhang J."/>
            <person name="Lin C."/>
            <person name="Li X."/>
            <person name="Xing L."/>
            <person name="Huo D."/>
            <person name="Sun M."/>
            <person name="Wang L."/>
            <person name="Mercier A."/>
            <person name="Li F."/>
            <person name="Yang H."/>
            <person name="Xiang J."/>
        </authorList>
    </citation>
    <scope>NUCLEOTIDE SEQUENCE [LARGE SCALE GENOMIC DNA]</scope>
    <source>
        <strain evidence="8">Shaxun</strain>
        <tissue evidence="8">Muscle</tissue>
    </source>
</reference>
<comment type="caution">
    <text evidence="8">The sequence shown here is derived from an EMBL/GenBank/DDBJ whole genome shotgun (WGS) entry which is preliminary data.</text>
</comment>
<dbReference type="InterPro" id="IPR050196">
    <property type="entry name" value="Cytochrome_P450_Monoox"/>
</dbReference>
<evidence type="ECO:0000313" key="8">
    <source>
        <dbReference type="EMBL" id="PIK33431.1"/>
    </source>
</evidence>
<evidence type="ECO:0000256" key="3">
    <source>
        <dbReference type="ARBA" id="ARBA00022824"/>
    </source>
</evidence>
<evidence type="ECO:0000256" key="5">
    <source>
        <dbReference type="PIRSR" id="PIRSR602401-1"/>
    </source>
</evidence>
<dbReference type="EMBL" id="MRZV01002564">
    <property type="protein sequence ID" value="PIK33431.1"/>
    <property type="molecule type" value="Genomic_DNA"/>
</dbReference>
<dbReference type="InterPro" id="IPR002401">
    <property type="entry name" value="Cyt_P450_E_grp-I"/>
</dbReference>
<evidence type="ECO:0000256" key="6">
    <source>
        <dbReference type="RuleBase" id="RU000461"/>
    </source>
</evidence>
<feature type="binding site" description="axial binding residue" evidence="5">
    <location>
        <position position="296"/>
    </location>
    <ligand>
        <name>heme</name>
        <dbReference type="ChEBI" id="CHEBI:30413"/>
    </ligand>
    <ligandPart>
        <name>Fe</name>
        <dbReference type="ChEBI" id="CHEBI:18248"/>
    </ligandPart>
</feature>
<dbReference type="InterPro" id="IPR017972">
    <property type="entry name" value="Cyt_P450_CS"/>
</dbReference>
<keyword evidence="5 6" id="KW-0479">Metal-binding</keyword>